<dbReference type="EMBL" id="CABVLZ010000002">
    <property type="protein sequence ID" value="VVU94872.1"/>
    <property type="molecule type" value="Genomic_DNA"/>
</dbReference>
<reference evidence="2" key="1">
    <citation type="submission" date="2019-09" db="EMBL/GenBank/DDBJ databases">
        <authorList>
            <person name="Needham M D."/>
        </authorList>
    </citation>
    <scope>NUCLEOTIDE SEQUENCE</scope>
</reference>
<evidence type="ECO:0000313" key="2">
    <source>
        <dbReference type="EMBL" id="VVU94872.1"/>
    </source>
</evidence>
<keyword evidence="1" id="KW-1133">Transmembrane helix</keyword>
<keyword evidence="1" id="KW-0812">Transmembrane</keyword>
<gene>
    <name evidence="2" type="ORF">CPAV1605_597</name>
</gene>
<feature type="transmembrane region" description="Helical" evidence="1">
    <location>
        <begin position="7"/>
        <end position="27"/>
    </location>
</feature>
<keyword evidence="1" id="KW-0472">Membrane</keyword>
<protein>
    <submittedName>
        <fullName evidence="2">Uncharacterized protein</fullName>
    </submittedName>
</protein>
<proteinExistence type="predicted"/>
<evidence type="ECO:0000256" key="1">
    <source>
        <dbReference type="SAM" id="Phobius"/>
    </source>
</evidence>
<name>A0A5E8CLR0_9ZZZZ</name>
<accession>A0A5E8CLR0</accession>
<sequence length="131" mass="14724">MLNKINLDDPITYSVIGFVIIFIYQYYNKRVKNPKDIDDYTNDDDIISLLKVPLLTGFLIWLACNYLSEANKSKSVSNLGSLNQVKATSSIPSIPSIPSTKPVVEVSKPSNIINNNKNIALRDIFTEQPNF</sequence>
<organism evidence="2">
    <name type="scientific">seawater metagenome</name>
    <dbReference type="NCBI Taxonomy" id="1561972"/>
    <lineage>
        <taxon>unclassified sequences</taxon>
        <taxon>metagenomes</taxon>
        <taxon>ecological metagenomes</taxon>
    </lineage>
</organism>
<dbReference type="AlphaFoldDB" id="A0A5E8CLR0"/>